<dbReference type="Gene3D" id="1.10.10.2840">
    <property type="entry name" value="PucR C-terminal helix-turn-helix domain"/>
    <property type="match status" value="1"/>
</dbReference>
<protein>
    <submittedName>
        <fullName evidence="3">Sugar diacid utilization regulator/tetrahydromethanopterin S-methyltransferase subunit F</fullName>
    </submittedName>
</protein>
<reference evidence="3 4" key="1">
    <citation type="submission" date="2020-08" db="EMBL/GenBank/DDBJ databases">
        <title>Sequencing the genomes of 1000 actinobacteria strains.</title>
        <authorList>
            <person name="Klenk H.-P."/>
        </authorList>
    </citation>
    <scope>NUCLEOTIDE SEQUENCE [LARGE SCALE GENOMIC DNA]</scope>
    <source>
        <strain evidence="3 4">DSM 45298</strain>
    </source>
</reference>
<dbReference type="GO" id="GO:0008168">
    <property type="term" value="F:methyltransferase activity"/>
    <property type="evidence" value="ECO:0007669"/>
    <property type="project" value="UniProtKB-KW"/>
</dbReference>
<dbReference type="SMART" id="SM00065">
    <property type="entry name" value="GAF"/>
    <property type="match status" value="1"/>
</dbReference>
<keyword evidence="3" id="KW-0489">Methyltransferase</keyword>
<comment type="caution">
    <text evidence="3">The sequence shown here is derived from an EMBL/GenBank/DDBJ whole genome shotgun (WGS) entry which is preliminary data.</text>
</comment>
<dbReference type="InterPro" id="IPR025736">
    <property type="entry name" value="PucR_C-HTH_dom"/>
</dbReference>
<dbReference type="PANTHER" id="PTHR33744:SF1">
    <property type="entry name" value="DNA-BINDING TRANSCRIPTIONAL ACTIVATOR ADER"/>
    <property type="match status" value="1"/>
</dbReference>
<dbReference type="InterPro" id="IPR003018">
    <property type="entry name" value="GAF"/>
</dbReference>
<dbReference type="Proteomes" id="UP000551501">
    <property type="component" value="Unassembled WGS sequence"/>
</dbReference>
<dbReference type="AlphaFoldDB" id="A0A840F6Y2"/>
<evidence type="ECO:0000313" key="3">
    <source>
        <dbReference type="EMBL" id="MBB4138168.1"/>
    </source>
</evidence>
<dbReference type="Pfam" id="PF13556">
    <property type="entry name" value="HTH_30"/>
    <property type="match status" value="1"/>
</dbReference>
<keyword evidence="4" id="KW-1185">Reference proteome</keyword>
<dbReference type="Gene3D" id="3.30.450.40">
    <property type="match status" value="1"/>
</dbReference>
<sequence length="592" mass="64224">MTSELRRWLSAIGVLTSAVNAGHDLKMLLDQIAATARDLLDLDFCGVMVPDAAGKYLKIVGASGLPAEYVQHVNDGQTIRLDVDRWKGAPASRAFFSGEPCAIVDVDAEPDSMWTDVAREQGYRSILSVPLRAAGEVIGTLNSYRASAHEFQPDEVEQLSLLAEHATIALTSARIVDDLREQHRLIARSEEIHERLLRVAVRSGGVSGIAIALHDLLGCDVVILDPYDEVLSATGEDRPEVDGWQTEVRADRVDERNDGSRLVRTRGRHAVIDVLLNGDVVATVWLLGRAEGLDQLGVRAAEHASVVLALEVLRQRTAAEVEQALRGELLAELLAGADSGSRSIRDRANLMGHNLGLRHRMLVAEARVGPSSATAPRPGSLSVEKTAVRAASEAVRMTSHLRPRPLIAAVHDTVVALWPENMTDPTGERILRRAVELADSHAIARVVAIQLSDSGIPDAYRVARGALSFASADQSAPDLLSLEDLGAVGILLQFAEPVVLRRYADRLLGAVIDYDAENGTHLVRTLRIYLDLNLDRQATATRLVVHPNTVSQRLRRIEMLAGLDLKSPKSILDVRSALMLLDVARAVDAPVT</sequence>
<dbReference type="InterPro" id="IPR029016">
    <property type="entry name" value="GAF-like_dom_sf"/>
</dbReference>
<evidence type="ECO:0000259" key="2">
    <source>
        <dbReference type="SMART" id="SM00065"/>
    </source>
</evidence>
<feature type="domain" description="GAF" evidence="2">
    <location>
        <begin position="24"/>
        <end position="180"/>
    </location>
</feature>
<dbReference type="PANTHER" id="PTHR33744">
    <property type="entry name" value="CARBOHYDRATE DIACID REGULATOR"/>
    <property type="match status" value="1"/>
</dbReference>
<dbReference type="Pfam" id="PF13185">
    <property type="entry name" value="GAF_2"/>
    <property type="match status" value="1"/>
</dbReference>
<gene>
    <name evidence="3" type="ORF">BKA16_004793</name>
</gene>
<dbReference type="Pfam" id="PF17853">
    <property type="entry name" value="GGDEF_2"/>
    <property type="match status" value="1"/>
</dbReference>
<dbReference type="GO" id="GO:0032259">
    <property type="term" value="P:methylation"/>
    <property type="evidence" value="ECO:0007669"/>
    <property type="project" value="UniProtKB-KW"/>
</dbReference>
<proteinExistence type="inferred from homology"/>
<evidence type="ECO:0000313" key="4">
    <source>
        <dbReference type="Proteomes" id="UP000551501"/>
    </source>
</evidence>
<accession>A0A840F6Y2</accession>
<dbReference type="InterPro" id="IPR051448">
    <property type="entry name" value="CdaR-like_regulators"/>
</dbReference>
<organism evidence="3 4">
    <name type="scientific">Gordonia humi</name>
    <dbReference type="NCBI Taxonomy" id="686429"/>
    <lineage>
        <taxon>Bacteria</taxon>
        <taxon>Bacillati</taxon>
        <taxon>Actinomycetota</taxon>
        <taxon>Actinomycetes</taxon>
        <taxon>Mycobacteriales</taxon>
        <taxon>Gordoniaceae</taxon>
        <taxon>Gordonia</taxon>
    </lineage>
</organism>
<dbReference type="SUPFAM" id="SSF55781">
    <property type="entry name" value="GAF domain-like"/>
    <property type="match status" value="1"/>
</dbReference>
<dbReference type="EMBL" id="JACIFP010000003">
    <property type="protein sequence ID" value="MBB4138168.1"/>
    <property type="molecule type" value="Genomic_DNA"/>
</dbReference>
<dbReference type="RefSeq" id="WP_183373390.1">
    <property type="nucleotide sequence ID" value="NZ_BAABHL010000142.1"/>
</dbReference>
<keyword evidence="3" id="KW-0808">Transferase</keyword>
<evidence type="ECO:0000256" key="1">
    <source>
        <dbReference type="ARBA" id="ARBA00006754"/>
    </source>
</evidence>
<dbReference type="InterPro" id="IPR041522">
    <property type="entry name" value="CdaR_GGDEF"/>
</dbReference>
<comment type="similarity">
    <text evidence="1">Belongs to the CdaR family.</text>
</comment>
<name>A0A840F6Y2_9ACTN</name>
<dbReference type="InterPro" id="IPR042070">
    <property type="entry name" value="PucR_C-HTH_sf"/>
</dbReference>